<comment type="caution">
    <text evidence="2">The sequence shown here is derived from an EMBL/GenBank/DDBJ whole genome shotgun (WGS) entry which is preliminary data.</text>
</comment>
<dbReference type="GO" id="GO:0004803">
    <property type="term" value="F:transposase activity"/>
    <property type="evidence" value="ECO:0007669"/>
    <property type="project" value="InterPro"/>
</dbReference>
<organism evidence="2 3">
    <name type="scientific">Candidatus Falkowbacteria bacterium CG10_big_fil_rev_8_21_14_0_10_38_22</name>
    <dbReference type="NCBI Taxonomy" id="1974564"/>
    <lineage>
        <taxon>Bacteria</taxon>
        <taxon>Candidatus Falkowiibacteriota</taxon>
    </lineage>
</organism>
<dbReference type="InterPro" id="IPR036515">
    <property type="entry name" value="Transposase_17_sf"/>
</dbReference>
<evidence type="ECO:0000259" key="1">
    <source>
        <dbReference type="SMART" id="SM01321"/>
    </source>
</evidence>
<accession>A0A2M6WS14</accession>
<evidence type="ECO:0000313" key="3">
    <source>
        <dbReference type="Proteomes" id="UP000228964"/>
    </source>
</evidence>
<dbReference type="GO" id="GO:0006313">
    <property type="term" value="P:DNA transposition"/>
    <property type="evidence" value="ECO:0007669"/>
    <property type="project" value="InterPro"/>
</dbReference>
<dbReference type="PANTHER" id="PTHR34322">
    <property type="entry name" value="TRANSPOSASE, Y1_TNP DOMAIN-CONTAINING"/>
    <property type="match status" value="1"/>
</dbReference>
<gene>
    <name evidence="2" type="ORF">COT96_00440</name>
</gene>
<dbReference type="AlphaFoldDB" id="A0A2M6WS14"/>
<dbReference type="EMBL" id="PFAO01000009">
    <property type="protein sequence ID" value="PIT95583.1"/>
    <property type="molecule type" value="Genomic_DNA"/>
</dbReference>
<dbReference type="GO" id="GO:0003677">
    <property type="term" value="F:DNA binding"/>
    <property type="evidence" value="ECO:0007669"/>
    <property type="project" value="InterPro"/>
</dbReference>
<dbReference type="SMART" id="SM01321">
    <property type="entry name" value="Y1_Tnp"/>
    <property type="match status" value="1"/>
</dbReference>
<name>A0A2M6WS14_9BACT</name>
<dbReference type="Proteomes" id="UP000228964">
    <property type="component" value="Unassembled WGS sequence"/>
</dbReference>
<proteinExistence type="predicted"/>
<dbReference type="Gene3D" id="3.30.70.1290">
    <property type="entry name" value="Transposase IS200-like"/>
    <property type="match status" value="1"/>
</dbReference>
<dbReference type="SUPFAM" id="SSF143422">
    <property type="entry name" value="Transposase IS200-like"/>
    <property type="match status" value="1"/>
</dbReference>
<reference evidence="3" key="1">
    <citation type="submission" date="2017-09" db="EMBL/GenBank/DDBJ databases">
        <title>Depth-based differentiation of microbial function through sediment-hosted aquifers and enrichment of novel symbionts in the deep terrestrial subsurface.</title>
        <authorList>
            <person name="Probst A.J."/>
            <person name="Ladd B."/>
            <person name="Jarett J.K."/>
            <person name="Geller-Mcgrath D.E."/>
            <person name="Sieber C.M.K."/>
            <person name="Emerson J.B."/>
            <person name="Anantharaman K."/>
            <person name="Thomas B.C."/>
            <person name="Malmstrom R."/>
            <person name="Stieglmeier M."/>
            <person name="Klingl A."/>
            <person name="Woyke T."/>
            <person name="Ryan C.M."/>
            <person name="Banfield J.F."/>
        </authorList>
    </citation>
    <scope>NUCLEOTIDE SEQUENCE [LARGE SCALE GENOMIC DNA]</scope>
</reference>
<dbReference type="PANTHER" id="PTHR34322:SF2">
    <property type="entry name" value="TRANSPOSASE IS200-LIKE DOMAIN-CONTAINING PROTEIN"/>
    <property type="match status" value="1"/>
</dbReference>
<dbReference type="InterPro" id="IPR002686">
    <property type="entry name" value="Transposase_17"/>
</dbReference>
<feature type="domain" description="Transposase IS200-like" evidence="1">
    <location>
        <begin position="7"/>
        <end position="154"/>
    </location>
</feature>
<sequence length="221" mass="26475">MRKFRFQAGEYYHVYNRGVEARNIFIDNFDYLRFLRSMREFNNIEIIGSLYELDYIKRKEEKETLSVQLDTKSPKGRLIEIVSYSLISNHYHFILKQLSDRGIEKYMHKLNMGYTKYFNQKYFHSGVLFKGTYKAIHVNDYGYLLKLLVYVNCNYEIHNLGKSKNWPWASYLDSVGMRNGNLCNLEIIREEFGEPVNFKSFCKEIIPEIKTNKLISKYLLE</sequence>
<evidence type="ECO:0000313" key="2">
    <source>
        <dbReference type="EMBL" id="PIT95583.1"/>
    </source>
</evidence>
<protein>
    <recommendedName>
        <fullName evidence="1">Transposase IS200-like domain-containing protein</fullName>
    </recommendedName>
</protein>